<organism evidence="1 3">
    <name type="scientific">Cucumis melo var. makuwa</name>
    <name type="common">Oriental melon</name>
    <dbReference type="NCBI Taxonomy" id="1194695"/>
    <lineage>
        <taxon>Eukaryota</taxon>
        <taxon>Viridiplantae</taxon>
        <taxon>Streptophyta</taxon>
        <taxon>Embryophyta</taxon>
        <taxon>Tracheophyta</taxon>
        <taxon>Spermatophyta</taxon>
        <taxon>Magnoliopsida</taxon>
        <taxon>eudicotyledons</taxon>
        <taxon>Gunneridae</taxon>
        <taxon>Pentapetalae</taxon>
        <taxon>rosids</taxon>
        <taxon>fabids</taxon>
        <taxon>Cucurbitales</taxon>
        <taxon>Cucurbitaceae</taxon>
        <taxon>Benincaseae</taxon>
        <taxon>Cucumis</taxon>
    </lineage>
</organism>
<proteinExistence type="predicted"/>
<comment type="caution">
    <text evidence="1">The sequence shown here is derived from an EMBL/GenBank/DDBJ whole genome shotgun (WGS) entry which is preliminary data.</text>
</comment>
<evidence type="ECO:0000313" key="1">
    <source>
        <dbReference type="EMBL" id="KAA0056605.1"/>
    </source>
</evidence>
<protein>
    <submittedName>
        <fullName evidence="1">Cytochrome P450 CYP82D47-like</fullName>
    </submittedName>
</protein>
<dbReference type="EMBL" id="SSTE01007373">
    <property type="protein sequence ID" value="KAA0056605.1"/>
    <property type="molecule type" value="Genomic_DNA"/>
</dbReference>
<evidence type="ECO:0000313" key="4">
    <source>
        <dbReference type="Proteomes" id="UP000321947"/>
    </source>
</evidence>
<name>A0A5A7USW7_CUCMM</name>
<gene>
    <name evidence="2" type="ORF">E5676_scaffold205G00530</name>
    <name evidence="1" type="ORF">E6C27_scaffold288G001180</name>
</gene>
<evidence type="ECO:0000313" key="2">
    <source>
        <dbReference type="EMBL" id="TYK24288.1"/>
    </source>
</evidence>
<sequence>MVLKSVDDIENDQLNVLEIVVSHRVNEHIEDNTLCRPDVDPTVIERPVVRHITNDFIDNGTMSSFPSDFEETDQMFLKFGEELKTAGGSSSVGDNSRVTAIDVSKSTATMNKHVPTYHTIGGMYGRLALSLRSLHESCISGYSKGLGWGPKSKSCKTASASSFSTMFSQAREYELQQVMVKQQRVELDEAKRAIEE</sequence>
<dbReference type="AlphaFoldDB" id="A0A5A7USW7"/>
<dbReference type="Proteomes" id="UP000321393">
    <property type="component" value="Unassembled WGS sequence"/>
</dbReference>
<evidence type="ECO:0000313" key="3">
    <source>
        <dbReference type="Proteomes" id="UP000321393"/>
    </source>
</evidence>
<dbReference type="Proteomes" id="UP000321947">
    <property type="component" value="Unassembled WGS sequence"/>
</dbReference>
<reference evidence="3 4" key="1">
    <citation type="submission" date="2019-08" db="EMBL/GenBank/DDBJ databases">
        <title>Draft genome sequences of two oriental melons (Cucumis melo L. var makuwa).</title>
        <authorList>
            <person name="Kwon S.-Y."/>
        </authorList>
    </citation>
    <scope>NUCLEOTIDE SEQUENCE [LARGE SCALE GENOMIC DNA]</scope>
    <source>
        <strain evidence="4">cv. Chang Bougi</strain>
        <strain evidence="3">cv. SW 3</strain>
        <tissue evidence="1">Leaf</tissue>
    </source>
</reference>
<dbReference type="EMBL" id="SSTD01003946">
    <property type="protein sequence ID" value="TYK24288.1"/>
    <property type="molecule type" value="Genomic_DNA"/>
</dbReference>
<accession>A0A5A7USW7</accession>